<dbReference type="OrthoDB" id="1641903at2759"/>
<accession>A0A9N8H7R1</accession>
<dbReference type="EMBL" id="CAICTM010000211">
    <property type="protein sequence ID" value="CAB9504893.1"/>
    <property type="molecule type" value="Genomic_DNA"/>
</dbReference>
<dbReference type="PROSITE" id="PS01116">
    <property type="entry name" value="XANTH_URACIL_PERMASE"/>
    <property type="match status" value="1"/>
</dbReference>
<feature type="transmembrane region" description="Helical" evidence="8">
    <location>
        <begin position="121"/>
        <end position="139"/>
    </location>
</feature>
<feature type="transmembrane region" description="Helical" evidence="8">
    <location>
        <begin position="151"/>
        <end position="176"/>
    </location>
</feature>
<feature type="transmembrane region" description="Helical" evidence="8">
    <location>
        <begin position="296"/>
        <end position="313"/>
    </location>
</feature>
<dbReference type="PANTHER" id="PTHR42810:SF2">
    <property type="entry name" value="PURINE PERMEASE C1399.01C-RELATED"/>
    <property type="match status" value="1"/>
</dbReference>
<feature type="transmembrane region" description="Helical" evidence="8">
    <location>
        <begin position="271"/>
        <end position="289"/>
    </location>
</feature>
<reference evidence="9" key="1">
    <citation type="submission" date="2020-06" db="EMBL/GenBank/DDBJ databases">
        <authorList>
            <consortium name="Plant Systems Biology data submission"/>
        </authorList>
    </citation>
    <scope>NUCLEOTIDE SEQUENCE</scope>
    <source>
        <strain evidence="9">D6</strain>
    </source>
</reference>
<feature type="transmembrane region" description="Helical" evidence="8">
    <location>
        <begin position="221"/>
        <end position="242"/>
    </location>
</feature>
<evidence type="ECO:0000256" key="4">
    <source>
        <dbReference type="ARBA" id="ARBA00022692"/>
    </source>
</evidence>
<keyword evidence="5 8" id="KW-1133">Transmembrane helix</keyword>
<keyword evidence="4 8" id="KW-0812">Transmembrane</keyword>
<evidence type="ECO:0000313" key="9">
    <source>
        <dbReference type="EMBL" id="CAB9504893.1"/>
    </source>
</evidence>
<evidence type="ECO:0000256" key="3">
    <source>
        <dbReference type="ARBA" id="ARBA00022448"/>
    </source>
</evidence>
<evidence type="ECO:0000256" key="5">
    <source>
        <dbReference type="ARBA" id="ARBA00022989"/>
    </source>
</evidence>
<evidence type="ECO:0000313" key="10">
    <source>
        <dbReference type="Proteomes" id="UP001153069"/>
    </source>
</evidence>
<feature type="transmembrane region" description="Helical" evidence="8">
    <location>
        <begin position="188"/>
        <end position="209"/>
    </location>
</feature>
<gene>
    <name evidence="9" type="ORF">SEMRO_212_G088230.1</name>
</gene>
<name>A0A9N8H7R1_9STRA</name>
<feature type="transmembrane region" description="Helical" evidence="8">
    <location>
        <begin position="488"/>
        <end position="508"/>
    </location>
</feature>
<sequence length="625" mass="66241">MPDSTVEVAVASLEDTMNTPKPPDTAGVEEREAELQTQLEERHVPSCHERWIGDYKYGLFCKPRLNPYSKAGQVQMPFYGRDANLPFLVAGLLGFQHSLAVIGGAITPGTIIGNLDPSGEAGSYIVSYSLIMSGICTWIQVLHTPIPRTKYYVGSGLLCVIATSFAFLGTVLQSITNQMDRGVDFDTAYGNLLGTFLLGAVCQSAIGFIPGPTLQRILPPWISGLAVFLIGVSLIGVGVQAWGGGAVCYGNMGGPCVQVGDSNLPYGSAEYIGLGFLVMCTIVIIELFGSVFMRSCSFAIALLFGYLIAAITTDRNGDGYTNRDAIQEAPVVLFLWTKTFPIGFYPPAVIPVLIGFLVSSIETYGDTSATAAASGLKPRTIEMDEAIQGGLLGDALNSFLSALAMIPPSTTLSQNIGIIAITKVAARSAGLGCGIFMFMYGVFGKVGAFFTSIPQPVLGGMTTFLFANMTISGIKVMTSEKIDRRERFILACAASLGLGTIVVPQWFTSSFLDCNAIESNGVQGLCDAAVITLTNGYAIGSIVALILNLILPSDDEDDTEIEPGQHPDGTGTRTSKQLNGSDIEAEEVKPLKQMEEEENGAEMVEIGDAGIEKPLVGQPINDVSA</sequence>
<keyword evidence="10" id="KW-1185">Reference proteome</keyword>
<feature type="transmembrane region" description="Helical" evidence="8">
    <location>
        <begin position="457"/>
        <end position="476"/>
    </location>
</feature>
<feature type="compositionally biased region" description="Polar residues" evidence="7">
    <location>
        <begin position="571"/>
        <end position="580"/>
    </location>
</feature>
<dbReference type="Proteomes" id="UP001153069">
    <property type="component" value="Unassembled WGS sequence"/>
</dbReference>
<dbReference type="InterPro" id="IPR006042">
    <property type="entry name" value="Xan_ur_permease"/>
</dbReference>
<feature type="transmembrane region" description="Helical" evidence="8">
    <location>
        <begin position="429"/>
        <end position="451"/>
    </location>
</feature>
<feature type="transmembrane region" description="Helical" evidence="8">
    <location>
        <begin position="85"/>
        <end position="106"/>
    </location>
</feature>
<dbReference type="PANTHER" id="PTHR42810">
    <property type="entry name" value="PURINE PERMEASE C1399.01C-RELATED"/>
    <property type="match status" value="1"/>
</dbReference>
<dbReference type="NCBIfam" id="TIGR00801">
    <property type="entry name" value="ncs2"/>
    <property type="match status" value="1"/>
</dbReference>
<evidence type="ECO:0000256" key="6">
    <source>
        <dbReference type="ARBA" id="ARBA00023136"/>
    </source>
</evidence>
<dbReference type="AlphaFoldDB" id="A0A9N8H7R1"/>
<comment type="similarity">
    <text evidence="2">Belongs to the nucleobase:cation symporter-2 (NCS2) (TC 2.A.40) family.</text>
</comment>
<feature type="region of interest" description="Disordered" evidence="7">
    <location>
        <begin position="557"/>
        <end position="625"/>
    </location>
</feature>
<dbReference type="GO" id="GO:0042907">
    <property type="term" value="F:xanthine transmembrane transporter activity"/>
    <property type="evidence" value="ECO:0007669"/>
    <property type="project" value="TreeGrafter"/>
</dbReference>
<comment type="subcellular location">
    <subcellularLocation>
        <location evidence="1">Membrane</location>
        <topology evidence="1">Multi-pass membrane protein</topology>
    </subcellularLocation>
</comment>
<evidence type="ECO:0000256" key="1">
    <source>
        <dbReference type="ARBA" id="ARBA00004141"/>
    </source>
</evidence>
<proteinExistence type="inferred from homology"/>
<organism evidence="9 10">
    <name type="scientific">Seminavis robusta</name>
    <dbReference type="NCBI Taxonomy" id="568900"/>
    <lineage>
        <taxon>Eukaryota</taxon>
        <taxon>Sar</taxon>
        <taxon>Stramenopiles</taxon>
        <taxon>Ochrophyta</taxon>
        <taxon>Bacillariophyta</taxon>
        <taxon>Bacillariophyceae</taxon>
        <taxon>Bacillariophycidae</taxon>
        <taxon>Naviculales</taxon>
        <taxon>Naviculaceae</taxon>
        <taxon>Seminavis</taxon>
    </lineage>
</organism>
<comment type="caution">
    <text evidence="9">The sequence shown here is derived from an EMBL/GenBank/DDBJ whole genome shotgun (WGS) entry which is preliminary data.</text>
</comment>
<keyword evidence="3" id="KW-0813">Transport</keyword>
<protein>
    <submittedName>
        <fullName evidence="9">Purine permease C1399.01c</fullName>
    </submittedName>
</protein>
<evidence type="ECO:0000256" key="2">
    <source>
        <dbReference type="ARBA" id="ARBA00008821"/>
    </source>
</evidence>
<feature type="transmembrane region" description="Helical" evidence="8">
    <location>
        <begin position="528"/>
        <end position="551"/>
    </location>
</feature>
<dbReference type="Pfam" id="PF00860">
    <property type="entry name" value="Xan_ur_permease"/>
    <property type="match status" value="1"/>
</dbReference>
<dbReference type="InterPro" id="IPR006043">
    <property type="entry name" value="NCS2"/>
</dbReference>
<evidence type="ECO:0000256" key="7">
    <source>
        <dbReference type="SAM" id="MobiDB-lite"/>
    </source>
</evidence>
<evidence type="ECO:0000256" key="8">
    <source>
        <dbReference type="SAM" id="Phobius"/>
    </source>
</evidence>
<keyword evidence="6 8" id="KW-0472">Membrane</keyword>
<feature type="transmembrane region" description="Helical" evidence="8">
    <location>
        <begin position="333"/>
        <end position="358"/>
    </location>
</feature>
<dbReference type="GO" id="GO:0005886">
    <property type="term" value="C:plasma membrane"/>
    <property type="evidence" value="ECO:0007669"/>
    <property type="project" value="UniProtKB-ARBA"/>
</dbReference>